<evidence type="ECO:0000256" key="6">
    <source>
        <dbReference type="ARBA" id="ARBA00022692"/>
    </source>
</evidence>
<dbReference type="Gene3D" id="1.20.1250.20">
    <property type="entry name" value="MFS general substrate transporter like domains"/>
    <property type="match status" value="1"/>
</dbReference>
<comment type="function">
    <text evidence="1">Mediates high-affinity intracellular uptake of the rare oligo-element molybdenum.</text>
</comment>
<dbReference type="OrthoDB" id="263957at2759"/>
<keyword evidence="6 12" id="KW-0812">Transmembrane</keyword>
<feature type="transmembrane region" description="Helical" evidence="12">
    <location>
        <begin position="442"/>
        <end position="459"/>
    </location>
</feature>
<evidence type="ECO:0000256" key="12">
    <source>
        <dbReference type="SAM" id="Phobius"/>
    </source>
</evidence>
<feature type="signal peptide" evidence="13">
    <location>
        <begin position="1"/>
        <end position="24"/>
    </location>
</feature>
<evidence type="ECO:0000256" key="8">
    <source>
        <dbReference type="ARBA" id="ARBA00023065"/>
    </source>
</evidence>
<evidence type="ECO:0000313" key="15">
    <source>
        <dbReference type="Proteomes" id="UP000242287"/>
    </source>
</evidence>
<evidence type="ECO:0000256" key="11">
    <source>
        <dbReference type="ARBA" id="ARBA00032555"/>
    </source>
</evidence>
<reference evidence="14 15" key="1">
    <citation type="submission" date="2014-02" db="EMBL/GenBank/DDBJ databases">
        <title>Transposable element dynamics among asymbiotic and ectomycorrhizal Amanita fungi.</title>
        <authorList>
            <consortium name="DOE Joint Genome Institute"/>
            <person name="Hess J."/>
            <person name="Skrede I."/>
            <person name="Wolfe B."/>
            <person name="LaButti K."/>
            <person name="Ohm R.A."/>
            <person name="Grigoriev I.V."/>
            <person name="Pringle A."/>
        </authorList>
    </citation>
    <scope>NUCLEOTIDE SEQUENCE [LARGE SCALE GENOMIC DNA]</scope>
    <source>
        <strain evidence="14 15">SKay4041</strain>
    </source>
</reference>
<evidence type="ECO:0000256" key="9">
    <source>
        <dbReference type="ARBA" id="ARBA00023136"/>
    </source>
</evidence>
<organism evidence="14 15">
    <name type="scientific">Amanita thiersii Skay4041</name>
    <dbReference type="NCBI Taxonomy" id="703135"/>
    <lineage>
        <taxon>Eukaryota</taxon>
        <taxon>Fungi</taxon>
        <taxon>Dikarya</taxon>
        <taxon>Basidiomycota</taxon>
        <taxon>Agaricomycotina</taxon>
        <taxon>Agaricomycetes</taxon>
        <taxon>Agaricomycetidae</taxon>
        <taxon>Agaricales</taxon>
        <taxon>Pluteineae</taxon>
        <taxon>Amanitaceae</taxon>
        <taxon>Amanita</taxon>
    </lineage>
</organism>
<dbReference type="PANTHER" id="PTHR23516">
    <property type="entry name" value="SAM (S-ADENOSYL METHIONINE) TRANSPORTER"/>
    <property type="match status" value="1"/>
</dbReference>
<keyword evidence="8" id="KW-0406">Ion transport</keyword>
<protein>
    <recommendedName>
        <fullName evidence="3">Molybdate-anion transporter</fullName>
    </recommendedName>
    <alternativeName>
        <fullName evidence="10">Major facilitator superfamily domain-containing protein 5</fullName>
    </alternativeName>
    <alternativeName>
        <fullName evidence="11">Molybdate transporter 2 homolog</fullName>
    </alternativeName>
</protein>
<sequence>MSASYESQLVLLACICLSSLYLQRQSYFSSESGHESAKTKPGSMDNKTQDNITLTAGSLSRRYLIVYGFAMCADWLQGPYLYSLYHEQYNYSERLVAVLFVTGFLFAGISAPFVGVWADQYGRKRVCLSFCITYASACLCKWVHYYPFLLFGRVLGGVSTSILFSSFEAWLISSATSISLPESNLSTIMGRATLVNGLVATAAGVVSNELVKLTNTFRSPFGLAAIVLAMSWIVIKVLWSENYGNQDDIHHSHGQSTFSLQRMKEAWSMLYTDRQLLVLCLTQTCFEGSMYIFVFAWVPSLQQASASTSPLPLGYIFSSFMISMMLGSLLYTAITSRFLTSFTKPHTAPSTPALELIAPDSDSYPLFTPPVSPSLLLHAKLSSFVCLLSSLAFGASILSTSAQPRFWAFCVFEACVGMYYPVQGMLRGALIPDEHRATISSLFRIPLNIFVIISLLTGVSSARQIVLAACSAVLAFSSLTMFLNSLSYTNRTRYSELSRVDADGDAQT</sequence>
<feature type="transmembrane region" description="Helical" evidence="12">
    <location>
        <begin position="150"/>
        <end position="172"/>
    </location>
</feature>
<dbReference type="SUPFAM" id="SSF103473">
    <property type="entry name" value="MFS general substrate transporter"/>
    <property type="match status" value="1"/>
</dbReference>
<dbReference type="GO" id="GO:0006811">
    <property type="term" value="P:monoatomic ion transport"/>
    <property type="evidence" value="ECO:0007669"/>
    <property type="project" value="UniProtKB-KW"/>
</dbReference>
<keyword evidence="4" id="KW-0813">Transport</keyword>
<feature type="transmembrane region" description="Helical" evidence="12">
    <location>
        <begin position="217"/>
        <end position="239"/>
    </location>
</feature>
<evidence type="ECO:0000256" key="1">
    <source>
        <dbReference type="ARBA" id="ARBA00003019"/>
    </source>
</evidence>
<dbReference type="GO" id="GO:0015098">
    <property type="term" value="F:molybdate ion transmembrane transporter activity"/>
    <property type="evidence" value="ECO:0007669"/>
    <property type="project" value="InterPro"/>
</dbReference>
<comment type="subcellular location">
    <subcellularLocation>
        <location evidence="2">Cell membrane</location>
        <topology evidence="2">Multi-pass membrane protein</topology>
    </subcellularLocation>
</comment>
<proteinExistence type="predicted"/>
<feature type="transmembrane region" description="Helical" evidence="12">
    <location>
        <begin position="465"/>
        <end position="483"/>
    </location>
</feature>
<evidence type="ECO:0000256" key="4">
    <source>
        <dbReference type="ARBA" id="ARBA00022448"/>
    </source>
</evidence>
<dbReference type="EMBL" id="KZ302141">
    <property type="protein sequence ID" value="PFH47006.1"/>
    <property type="molecule type" value="Genomic_DNA"/>
</dbReference>
<dbReference type="Pfam" id="PF05631">
    <property type="entry name" value="MFS_5"/>
    <property type="match status" value="1"/>
</dbReference>
<keyword evidence="13" id="KW-0732">Signal</keyword>
<keyword evidence="9 12" id="KW-0472">Membrane</keyword>
<keyword evidence="15" id="KW-1185">Reference proteome</keyword>
<feature type="chain" id="PRO_5012879934" description="Molybdate-anion transporter" evidence="13">
    <location>
        <begin position="25"/>
        <end position="508"/>
    </location>
</feature>
<dbReference type="InterPro" id="IPR008509">
    <property type="entry name" value="MOT2/MFSD5"/>
</dbReference>
<accession>A0A2A9NGV5</accession>
<name>A0A2A9NGV5_9AGAR</name>
<feature type="transmembrane region" description="Helical" evidence="12">
    <location>
        <begin position="95"/>
        <end position="114"/>
    </location>
</feature>
<dbReference type="STRING" id="703135.A0A2A9NGV5"/>
<evidence type="ECO:0000256" key="5">
    <source>
        <dbReference type="ARBA" id="ARBA00022475"/>
    </source>
</evidence>
<dbReference type="GO" id="GO:0005886">
    <property type="term" value="C:plasma membrane"/>
    <property type="evidence" value="ECO:0007669"/>
    <property type="project" value="UniProtKB-SubCell"/>
</dbReference>
<dbReference type="InterPro" id="IPR036259">
    <property type="entry name" value="MFS_trans_sf"/>
</dbReference>
<evidence type="ECO:0000256" key="7">
    <source>
        <dbReference type="ARBA" id="ARBA00022989"/>
    </source>
</evidence>
<evidence type="ECO:0000256" key="10">
    <source>
        <dbReference type="ARBA" id="ARBA00030646"/>
    </source>
</evidence>
<evidence type="ECO:0000256" key="13">
    <source>
        <dbReference type="SAM" id="SignalP"/>
    </source>
</evidence>
<dbReference type="Proteomes" id="UP000242287">
    <property type="component" value="Unassembled WGS sequence"/>
</dbReference>
<feature type="transmembrane region" description="Helical" evidence="12">
    <location>
        <begin position="276"/>
        <end position="298"/>
    </location>
</feature>
<keyword evidence="5" id="KW-1003">Cell membrane</keyword>
<gene>
    <name evidence="14" type="ORF">AMATHDRAFT_68561</name>
</gene>
<evidence type="ECO:0000256" key="2">
    <source>
        <dbReference type="ARBA" id="ARBA00004651"/>
    </source>
</evidence>
<feature type="transmembrane region" description="Helical" evidence="12">
    <location>
        <begin position="313"/>
        <end position="334"/>
    </location>
</feature>
<keyword evidence="7 12" id="KW-1133">Transmembrane helix</keyword>
<dbReference type="PANTHER" id="PTHR23516:SF1">
    <property type="entry name" value="MOLYBDATE-ANION TRANSPORTER"/>
    <property type="match status" value="1"/>
</dbReference>
<dbReference type="CDD" id="cd17487">
    <property type="entry name" value="MFS_MFSD5_like"/>
    <property type="match status" value="1"/>
</dbReference>
<dbReference type="AlphaFoldDB" id="A0A2A9NGV5"/>
<evidence type="ECO:0000256" key="3">
    <source>
        <dbReference type="ARBA" id="ARBA00021242"/>
    </source>
</evidence>
<evidence type="ECO:0000313" key="14">
    <source>
        <dbReference type="EMBL" id="PFH47006.1"/>
    </source>
</evidence>